<dbReference type="Gene3D" id="1.20.1250.20">
    <property type="entry name" value="MFS general substrate transporter like domains"/>
    <property type="match status" value="1"/>
</dbReference>
<dbReference type="PANTHER" id="PTHR23501:SF102">
    <property type="entry name" value="DRUG TRANSPORTER, PUTATIVE (AFU_ORTHOLOGUE AFUA_3G08530)-RELATED"/>
    <property type="match status" value="1"/>
</dbReference>
<comment type="caution">
    <text evidence="17">The sequence shown here is derived from an EMBL/GenBank/DDBJ whole genome shotgun (WGS) entry which is preliminary data.</text>
</comment>
<evidence type="ECO:0000256" key="5">
    <source>
        <dbReference type="ARBA" id="ARBA00022475"/>
    </source>
</evidence>
<dbReference type="InterPro" id="IPR011701">
    <property type="entry name" value="MFS"/>
</dbReference>
<comment type="subcellular location">
    <subcellularLocation>
        <location evidence="2">Cell membrane</location>
        <topology evidence="2">Multi-pass membrane protein</topology>
    </subcellularLocation>
    <subcellularLocation>
        <location evidence="1">Vacuole membrane</location>
        <topology evidence="1">Multi-pass membrane protein</topology>
    </subcellularLocation>
</comment>
<feature type="transmembrane region" description="Helical" evidence="15">
    <location>
        <begin position="202"/>
        <end position="225"/>
    </location>
</feature>
<sequence>MSDAGRQTEVARDEAAAEAGPGAATTNAPPTNQLTDDIEHNSTSSVSTKRDDVQTQEKPQLERKDSTPLEERSKGKIALIMTALGMAVFLAALDVTIITTALPTISEYFHSSAGYTWIGSAYLLGNASSVPLWGKISDIFGRKPVLICANVLFLIGSLIAALANSIGMLITARAIQGVGGGGLVTLVNICISDLFSLRRRGAYFGIIGGVWALASAIGPVIGGVFTEKVTWRWCFYINLPLDGAALIIIFFFLDLKTPKTPLWEGLKAIDWSGALLVIGGVLLFLFGLEYGGVTYPWDSATVLCLIIIGVFTMGLFVINEWKFAKSPVMPLRIFQNRSNIAVLGVCAIHGMVFISASYYLPLYFQAARGATPLLSGVYILPQALSLSFASMATGIFIRKTGQYLPAIWFGMTFLVLGFGLFIDFTANSSWAKLIIFQIIAGIGIGPNFQAPLIALQTGVQPRDIATATATFGFVRQIFTSISVVIGQTVYQNQMNSKTASLVAALGPKVADQLTGGGAGANTQLIDSLPRGQKQVAQTAFAQSLHPMWIMYTCFAALGLVVSLFIKKKELSKKHTETKTGLDAQRANAEAQAQEDAEKKYAKEAARERRSHDPEQGEA</sequence>
<evidence type="ECO:0000256" key="3">
    <source>
        <dbReference type="ARBA" id="ARBA00007520"/>
    </source>
</evidence>
<dbReference type="PANTHER" id="PTHR23501">
    <property type="entry name" value="MAJOR FACILITATOR SUPERFAMILY"/>
    <property type="match status" value="1"/>
</dbReference>
<dbReference type="FunFam" id="1.20.1250.20:FF:000196">
    <property type="entry name" value="MFS toxin efflux pump (AflT)"/>
    <property type="match status" value="1"/>
</dbReference>
<comment type="similarity">
    <text evidence="3">Belongs to the major facilitator superfamily. TCR/Tet family.</text>
</comment>
<keyword evidence="4" id="KW-0813">Transport</keyword>
<dbReference type="OrthoDB" id="10021397at2759"/>
<dbReference type="Pfam" id="PF07690">
    <property type="entry name" value="MFS_1"/>
    <property type="match status" value="1"/>
</dbReference>
<evidence type="ECO:0000256" key="15">
    <source>
        <dbReference type="SAM" id="Phobius"/>
    </source>
</evidence>
<feature type="transmembrane region" description="Helical" evidence="15">
    <location>
        <begin position="300"/>
        <end position="319"/>
    </location>
</feature>
<evidence type="ECO:0000256" key="8">
    <source>
        <dbReference type="ARBA" id="ARBA00022989"/>
    </source>
</evidence>
<feature type="region of interest" description="Disordered" evidence="14">
    <location>
        <begin position="572"/>
        <end position="618"/>
    </location>
</feature>
<keyword evidence="8 15" id="KW-1133">Transmembrane helix</keyword>
<evidence type="ECO:0000256" key="1">
    <source>
        <dbReference type="ARBA" id="ARBA00004128"/>
    </source>
</evidence>
<keyword evidence="6" id="KW-0926">Vacuole</keyword>
<evidence type="ECO:0000256" key="7">
    <source>
        <dbReference type="ARBA" id="ARBA00022692"/>
    </source>
</evidence>
<dbReference type="CDD" id="cd17502">
    <property type="entry name" value="MFS_Azr1_MDR_like"/>
    <property type="match status" value="1"/>
</dbReference>
<feature type="transmembrane region" description="Helical" evidence="15">
    <location>
        <begin position="237"/>
        <end position="256"/>
    </location>
</feature>
<feature type="compositionally biased region" description="Basic and acidic residues" evidence="14">
    <location>
        <begin position="48"/>
        <end position="69"/>
    </location>
</feature>
<dbReference type="GO" id="GO:0005886">
    <property type="term" value="C:plasma membrane"/>
    <property type="evidence" value="ECO:0007669"/>
    <property type="project" value="UniProtKB-SubCell"/>
</dbReference>
<feature type="transmembrane region" description="Helical" evidence="15">
    <location>
        <begin position="77"/>
        <end position="102"/>
    </location>
</feature>
<feature type="transmembrane region" description="Helical" evidence="15">
    <location>
        <begin position="467"/>
        <end position="490"/>
    </location>
</feature>
<keyword evidence="7 15" id="KW-0812">Transmembrane</keyword>
<evidence type="ECO:0000256" key="13">
    <source>
        <dbReference type="ARBA" id="ARBA00083178"/>
    </source>
</evidence>
<feature type="compositionally biased region" description="Low complexity" evidence="14">
    <location>
        <begin position="17"/>
        <end position="32"/>
    </location>
</feature>
<feature type="transmembrane region" description="Helical" evidence="15">
    <location>
        <begin position="268"/>
        <end position="288"/>
    </location>
</feature>
<dbReference type="GO" id="GO:0005774">
    <property type="term" value="C:vacuolar membrane"/>
    <property type="evidence" value="ECO:0007669"/>
    <property type="project" value="UniProtKB-SubCell"/>
</dbReference>
<dbReference type="PROSITE" id="PS50850">
    <property type="entry name" value="MFS"/>
    <property type="match status" value="1"/>
</dbReference>
<comment type="function">
    <text evidence="11">Efflux pump; part of the gene cluster that mediates the biosynthesis of dothistromin (DOTH), a polyketide toxin very similar in structure to the aflatoxin precursor, versicolorin B. One function of dotC may be to transport early-stage dothistromin biosynthetic intermediates from the cytoplasm into vacuoles, thereby affecting the rate of dothistromin production.</text>
</comment>
<feature type="compositionally biased region" description="Low complexity" evidence="14">
    <location>
        <begin position="583"/>
        <end position="593"/>
    </location>
</feature>
<feature type="transmembrane region" description="Helical" evidence="15">
    <location>
        <begin position="434"/>
        <end position="455"/>
    </location>
</feature>
<evidence type="ECO:0000256" key="6">
    <source>
        <dbReference type="ARBA" id="ARBA00022554"/>
    </source>
</evidence>
<dbReference type="Gene3D" id="1.20.1720.10">
    <property type="entry name" value="Multidrug resistance protein D"/>
    <property type="match status" value="1"/>
</dbReference>
<evidence type="ECO:0000256" key="9">
    <source>
        <dbReference type="ARBA" id="ARBA00023136"/>
    </source>
</evidence>
<reference evidence="17" key="2">
    <citation type="submission" date="2021-08" db="EMBL/GenBank/DDBJ databases">
        <authorList>
            <person name="Gostincar C."/>
            <person name="Sun X."/>
            <person name="Song Z."/>
            <person name="Gunde-Cimerman N."/>
        </authorList>
    </citation>
    <scope>NUCLEOTIDE SEQUENCE</scope>
    <source>
        <strain evidence="17">EXF-9911</strain>
    </source>
</reference>
<evidence type="ECO:0000256" key="2">
    <source>
        <dbReference type="ARBA" id="ARBA00004651"/>
    </source>
</evidence>
<evidence type="ECO:0000256" key="11">
    <source>
        <dbReference type="ARBA" id="ARBA00057269"/>
    </source>
</evidence>
<feature type="transmembrane region" description="Helical" evidence="15">
    <location>
        <begin position="548"/>
        <end position="565"/>
    </location>
</feature>
<dbReference type="EMBL" id="JAHFXF010000137">
    <property type="protein sequence ID" value="KAG9695206.1"/>
    <property type="molecule type" value="Genomic_DNA"/>
</dbReference>
<feature type="transmembrane region" description="Helical" evidence="15">
    <location>
        <begin position="114"/>
        <end position="133"/>
    </location>
</feature>
<keyword evidence="5" id="KW-1003">Cell membrane</keyword>
<feature type="domain" description="Major facilitator superfamily (MFS) profile" evidence="16">
    <location>
        <begin position="80"/>
        <end position="570"/>
    </location>
</feature>
<evidence type="ECO:0000256" key="10">
    <source>
        <dbReference type="ARBA" id="ARBA00023180"/>
    </source>
</evidence>
<keyword evidence="9 15" id="KW-0472">Membrane</keyword>
<protein>
    <recommendedName>
        <fullName evidence="12">Efflux pump dotC</fullName>
    </recommendedName>
    <alternativeName>
        <fullName evidence="13">Dothistromin biosynthesis protein C</fullName>
    </alternativeName>
</protein>
<feature type="transmembrane region" description="Helical" evidence="15">
    <location>
        <begin position="373"/>
        <end position="396"/>
    </location>
</feature>
<dbReference type="PRINTS" id="PR01036">
    <property type="entry name" value="TCRTETB"/>
</dbReference>
<keyword evidence="10" id="KW-0325">Glycoprotein</keyword>
<feature type="region of interest" description="Disordered" evidence="14">
    <location>
        <begin position="1"/>
        <end position="69"/>
    </location>
</feature>
<dbReference type="SUPFAM" id="SSF103473">
    <property type="entry name" value="MFS general substrate transporter"/>
    <property type="match status" value="1"/>
</dbReference>
<evidence type="ECO:0000256" key="14">
    <source>
        <dbReference type="SAM" id="MobiDB-lite"/>
    </source>
</evidence>
<gene>
    <name evidence="17" type="ORF">KCU76_g4646</name>
</gene>
<dbReference type="Proteomes" id="UP000779574">
    <property type="component" value="Unassembled WGS sequence"/>
</dbReference>
<evidence type="ECO:0000259" key="16">
    <source>
        <dbReference type="PROSITE" id="PS50850"/>
    </source>
</evidence>
<evidence type="ECO:0000313" key="18">
    <source>
        <dbReference type="Proteomes" id="UP000779574"/>
    </source>
</evidence>
<evidence type="ECO:0000313" key="17">
    <source>
        <dbReference type="EMBL" id="KAG9695206.1"/>
    </source>
</evidence>
<accession>A0A9P8EQ03</accession>
<feature type="non-terminal residue" evidence="17">
    <location>
        <position position="1"/>
    </location>
</feature>
<feature type="transmembrane region" description="Helical" evidence="15">
    <location>
        <begin position="340"/>
        <end position="361"/>
    </location>
</feature>
<dbReference type="FunFam" id="1.20.1720.10:FF:000014">
    <property type="entry name" value="MFS drug transporter, putative"/>
    <property type="match status" value="1"/>
</dbReference>
<evidence type="ECO:0000256" key="4">
    <source>
        <dbReference type="ARBA" id="ARBA00022448"/>
    </source>
</evidence>
<feature type="transmembrane region" description="Helical" evidence="15">
    <location>
        <begin position="403"/>
        <end position="422"/>
    </location>
</feature>
<name>A0A9P8EQ03_AURME</name>
<dbReference type="GO" id="GO:0022857">
    <property type="term" value="F:transmembrane transporter activity"/>
    <property type="evidence" value="ECO:0007669"/>
    <property type="project" value="InterPro"/>
</dbReference>
<evidence type="ECO:0000256" key="12">
    <source>
        <dbReference type="ARBA" id="ARBA00069956"/>
    </source>
</evidence>
<dbReference type="InterPro" id="IPR020846">
    <property type="entry name" value="MFS_dom"/>
</dbReference>
<feature type="compositionally biased region" description="Basic and acidic residues" evidence="14">
    <location>
        <begin position="595"/>
        <end position="618"/>
    </location>
</feature>
<dbReference type="InterPro" id="IPR036259">
    <property type="entry name" value="MFS_trans_sf"/>
</dbReference>
<feature type="transmembrane region" description="Helical" evidence="15">
    <location>
        <begin position="145"/>
        <end position="168"/>
    </location>
</feature>
<feature type="transmembrane region" description="Helical" evidence="15">
    <location>
        <begin position="174"/>
        <end position="195"/>
    </location>
</feature>
<proteinExistence type="inferred from homology"/>
<dbReference type="AlphaFoldDB" id="A0A9P8EQ03"/>
<organism evidence="17 18">
    <name type="scientific">Aureobasidium melanogenum</name>
    <name type="common">Aureobasidium pullulans var. melanogenum</name>
    <dbReference type="NCBI Taxonomy" id="46634"/>
    <lineage>
        <taxon>Eukaryota</taxon>
        <taxon>Fungi</taxon>
        <taxon>Dikarya</taxon>
        <taxon>Ascomycota</taxon>
        <taxon>Pezizomycotina</taxon>
        <taxon>Dothideomycetes</taxon>
        <taxon>Dothideomycetidae</taxon>
        <taxon>Dothideales</taxon>
        <taxon>Saccotheciaceae</taxon>
        <taxon>Aureobasidium</taxon>
    </lineage>
</organism>
<reference evidence="17" key="1">
    <citation type="journal article" date="2021" name="J Fungi (Basel)">
        <title>Virulence traits and population genomics of the black yeast Aureobasidium melanogenum.</title>
        <authorList>
            <person name="Cernosa A."/>
            <person name="Sun X."/>
            <person name="Gostincar C."/>
            <person name="Fang C."/>
            <person name="Gunde-Cimerman N."/>
            <person name="Song Z."/>
        </authorList>
    </citation>
    <scope>NUCLEOTIDE SEQUENCE</scope>
    <source>
        <strain evidence="17">EXF-9911</strain>
    </source>
</reference>